<dbReference type="InterPro" id="IPR036317">
    <property type="entry name" value="Cullin_homology_sf"/>
</dbReference>
<comment type="caution">
    <text evidence="3">The sequence shown here is derived from an EMBL/GenBank/DDBJ whole genome shotgun (WGS) entry which is preliminary data.</text>
</comment>
<evidence type="ECO:0000259" key="2">
    <source>
        <dbReference type="PROSITE" id="PS50069"/>
    </source>
</evidence>
<evidence type="ECO:0000256" key="1">
    <source>
        <dbReference type="PROSITE-ProRule" id="PRU00330"/>
    </source>
</evidence>
<sequence length="124" mass="13974">MQGFYASQGAEIGDSAMLIIQVLTMGSWPTQDSLPCNLPSELSTLCEMFRSYYLGTHTGRRLSWQTNMGTAYVKGTFRKGQRHELIVSTYQMCVLMLFNNADRLTYEEIELATEIDVADLKGCL</sequence>
<comment type="similarity">
    <text evidence="1">Belongs to the cullin family.</text>
</comment>
<evidence type="ECO:0000313" key="3">
    <source>
        <dbReference type="EMBL" id="GMH15311.1"/>
    </source>
</evidence>
<dbReference type="InterPro" id="IPR059120">
    <property type="entry name" value="Cullin-like_AB"/>
</dbReference>
<proteinExistence type="inferred from homology"/>
<keyword evidence="4" id="KW-1185">Reference proteome</keyword>
<dbReference type="InterPro" id="IPR045093">
    <property type="entry name" value="Cullin"/>
</dbReference>
<feature type="domain" description="Cullin family profile" evidence="2">
    <location>
        <begin position="20"/>
        <end position="124"/>
    </location>
</feature>
<dbReference type="Proteomes" id="UP001279734">
    <property type="component" value="Unassembled WGS sequence"/>
</dbReference>
<dbReference type="SMART" id="SM00182">
    <property type="entry name" value="CULLIN"/>
    <property type="match status" value="1"/>
</dbReference>
<gene>
    <name evidence="3" type="ORF">Nepgr_017152</name>
</gene>
<dbReference type="GO" id="GO:0031625">
    <property type="term" value="F:ubiquitin protein ligase binding"/>
    <property type="evidence" value="ECO:0007669"/>
    <property type="project" value="InterPro"/>
</dbReference>
<evidence type="ECO:0000313" key="4">
    <source>
        <dbReference type="Proteomes" id="UP001279734"/>
    </source>
</evidence>
<dbReference type="GO" id="GO:0006511">
    <property type="term" value="P:ubiquitin-dependent protein catabolic process"/>
    <property type="evidence" value="ECO:0007669"/>
    <property type="project" value="InterPro"/>
</dbReference>
<dbReference type="SUPFAM" id="SSF75632">
    <property type="entry name" value="Cullin homology domain"/>
    <property type="match status" value="1"/>
</dbReference>
<dbReference type="PROSITE" id="PS50069">
    <property type="entry name" value="CULLIN_2"/>
    <property type="match status" value="1"/>
</dbReference>
<dbReference type="Gene3D" id="3.30.230.130">
    <property type="entry name" value="Cullin, Chain C, Domain 2"/>
    <property type="match status" value="1"/>
</dbReference>
<organism evidence="3 4">
    <name type="scientific">Nepenthes gracilis</name>
    <name type="common">Slender pitcher plant</name>
    <dbReference type="NCBI Taxonomy" id="150966"/>
    <lineage>
        <taxon>Eukaryota</taxon>
        <taxon>Viridiplantae</taxon>
        <taxon>Streptophyta</taxon>
        <taxon>Embryophyta</taxon>
        <taxon>Tracheophyta</taxon>
        <taxon>Spermatophyta</taxon>
        <taxon>Magnoliopsida</taxon>
        <taxon>eudicotyledons</taxon>
        <taxon>Gunneridae</taxon>
        <taxon>Pentapetalae</taxon>
        <taxon>Caryophyllales</taxon>
        <taxon>Nepenthaceae</taxon>
        <taxon>Nepenthes</taxon>
    </lineage>
</organism>
<dbReference type="Pfam" id="PF26557">
    <property type="entry name" value="Cullin_AB"/>
    <property type="match status" value="1"/>
</dbReference>
<dbReference type="EMBL" id="BSYO01000015">
    <property type="protein sequence ID" value="GMH15311.1"/>
    <property type="molecule type" value="Genomic_DNA"/>
</dbReference>
<name>A0AAD3SRI8_NEPGR</name>
<accession>A0AAD3SRI8</accession>
<dbReference type="AlphaFoldDB" id="A0AAD3SRI8"/>
<protein>
    <recommendedName>
        <fullName evidence="2">Cullin family profile domain-containing protein</fullName>
    </recommendedName>
</protein>
<dbReference type="PANTHER" id="PTHR11932">
    <property type="entry name" value="CULLIN"/>
    <property type="match status" value="1"/>
</dbReference>
<reference evidence="3" key="1">
    <citation type="submission" date="2023-05" db="EMBL/GenBank/DDBJ databases">
        <title>Nepenthes gracilis genome sequencing.</title>
        <authorList>
            <person name="Fukushima K."/>
        </authorList>
    </citation>
    <scope>NUCLEOTIDE SEQUENCE</scope>
    <source>
        <strain evidence="3">SING2019-196</strain>
    </source>
</reference>
<dbReference type="InterPro" id="IPR016158">
    <property type="entry name" value="Cullin_homology"/>
</dbReference>